<keyword evidence="9" id="KW-1185">Reference proteome</keyword>
<keyword evidence="4 7" id="KW-0732">Signal</keyword>
<sequence length="394" mass="43912">MAKLLPFVVMFSLCFLPLIHGGRKIPTRTQDGSEEWGYVEVRPKAHMFWWLYKSPYRVEDPSKPWPIVLWLQGGPGASGVGIGNFEEVGPLDTGLKPRNLTWLQKADLLFVDNPVGTGYSFVEDTKLFVKSDLEAADDLTTLLEKLFNGDEKLQKSPLFIVAQSYGGKFAFSWGPLLKDVSRLDDNGLKQAQSLAEKIRQQIQQGQYEEATDSWGELEEVIYTNSNGVDFYNFLLDSEMDSVSSSTTVLKLPKESVTKRHSRYLSVLRSTPTPGGDDDLDDLMNGAIKKKLKIIPENVTWGGQAKGVFLAMQGDFMRPRIDEVDQLLAKGVNVTIYSGQDRTPLYCGKGGPTKGFMSSHQNLHFYWILGAGHDVPADQPCVALDMLGHITNSPR</sequence>
<accession>A0A7J6FJZ9</accession>
<reference evidence="8 9" key="1">
    <citation type="journal article" date="2020" name="bioRxiv">
        <title>Sequence and annotation of 42 cannabis genomes reveals extensive copy number variation in cannabinoid synthesis and pathogen resistance genes.</title>
        <authorList>
            <person name="Mckernan K.J."/>
            <person name="Helbert Y."/>
            <person name="Kane L.T."/>
            <person name="Ebling H."/>
            <person name="Zhang L."/>
            <person name="Liu B."/>
            <person name="Eaton Z."/>
            <person name="Mclaughlin S."/>
            <person name="Kingan S."/>
            <person name="Baybayan P."/>
            <person name="Concepcion G."/>
            <person name="Jordan M."/>
            <person name="Riva A."/>
            <person name="Barbazuk W."/>
            <person name="Harkins T."/>
        </authorList>
    </citation>
    <scope>NUCLEOTIDE SEQUENCE [LARGE SCALE GENOMIC DNA]</scope>
    <source>
        <strain evidence="9">cv. Jamaican Lion 4</strain>
        <tissue evidence="8">Leaf</tissue>
    </source>
</reference>
<proteinExistence type="inferred from homology"/>
<organism evidence="8 9">
    <name type="scientific">Cannabis sativa</name>
    <name type="common">Hemp</name>
    <name type="synonym">Marijuana</name>
    <dbReference type="NCBI Taxonomy" id="3483"/>
    <lineage>
        <taxon>Eukaryota</taxon>
        <taxon>Viridiplantae</taxon>
        <taxon>Streptophyta</taxon>
        <taxon>Embryophyta</taxon>
        <taxon>Tracheophyta</taxon>
        <taxon>Spermatophyta</taxon>
        <taxon>Magnoliopsida</taxon>
        <taxon>eudicotyledons</taxon>
        <taxon>Gunneridae</taxon>
        <taxon>Pentapetalae</taxon>
        <taxon>rosids</taxon>
        <taxon>fabids</taxon>
        <taxon>Rosales</taxon>
        <taxon>Cannabaceae</taxon>
        <taxon>Cannabis</taxon>
    </lineage>
</organism>
<evidence type="ECO:0000313" key="9">
    <source>
        <dbReference type="Proteomes" id="UP000583929"/>
    </source>
</evidence>
<evidence type="ECO:0000313" key="8">
    <source>
        <dbReference type="EMBL" id="KAF4371034.1"/>
    </source>
</evidence>
<evidence type="ECO:0000256" key="2">
    <source>
        <dbReference type="ARBA" id="ARBA00022645"/>
    </source>
</evidence>
<evidence type="ECO:0000256" key="5">
    <source>
        <dbReference type="ARBA" id="ARBA00022801"/>
    </source>
</evidence>
<feature type="signal peptide" evidence="7">
    <location>
        <begin position="1"/>
        <end position="21"/>
    </location>
</feature>
<dbReference type="Proteomes" id="UP000583929">
    <property type="component" value="Unassembled WGS sequence"/>
</dbReference>
<feature type="chain" id="PRO_5029667031" evidence="7">
    <location>
        <begin position="22"/>
        <end position="394"/>
    </location>
</feature>
<protein>
    <submittedName>
        <fullName evidence="8">Uncharacterized protein</fullName>
    </submittedName>
</protein>
<comment type="caution">
    <text evidence="8">The sequence shown here is derived from an EMBL/GenBank/DDBJ whole genome shotgun (WGS) entry which is preliminary data.</text>
</comment>
<keyword evidence="2" id="KW-0121">Carboxypeptidase</keyword>
<dbReference type="PRINTS" id="PR00724">
    <property type="entry name" value="CRBOXYPTASEC"/>
</dbReference>
<dbReference type="GO" id="GO:0004185">
    <property type="term" value="F:serine-type carboxypeptidase activity"/>
    <property type="evidence" value="ECO:0007669"/>
    <property type="project" value="InterPro"/>
</dbReference>
<evidence type="ECO:0000256" key="6">
    <source>
        <dbReference type="ARBA" id="ARBA00023180"/>
    </source>
</evidence>
<dbReference type="Pfam" id="PF00450">
    <property type="entry name" value="Peptidase_S10"/>
    <property type="match status" value="3"/>
</dbReference>
<evidence type="ECO:0000256" key="4">
    <source>
        <dbReference type="ARBA" id="ARBA00022729"/>
    </source>
</evidence>
<comment type="similarity">
    <text evidence="1">Belongs to the peptidase S10 family.</text>
</comment>
<dbReference type="PANTHER" id="PTHR11802">
    <property type="entry name" value="SERINE PROTEASE FAMILY S10 SERINE CARBOXYPEPTIDASE"/>
    <property type="match status" value="1"/>
</dbReference>
<gene>
    <name evidence="8" type="ORF">G4B88_002963</name>
</gene>
<keyword evidence="3" id="KW-0645">Protease</keyword>
<keyword evidence="6" id="KW-0325">Glycoprotein</keyword>
<dbReference type="GO" id="GO:0006508">
    <property type="term" value="P:proteolysis"/>
    <property type="evidence" value="ECO:0007669"/>
    <property type="project" value="UniProtKB-KW"/>
</dbReference>
<name>A0A7J6FJZ9_CANSA</name>
<dbReference type="InterPro" id="IPR001563">
    <property type="entry name" value="Peptidase_S10"/>
</dbReference>
<dbReference type="InterPro" id="IPR029058">
    <property type="entry name" value="AB_hydrolase_fold"/>
</dbReference>
<dbReference type="EMBL" id="JAATIQ010000199">
    <property type="protein sequence ID" value="KAF4371034.1"/>
    <property type="molecule type" value="Genomic_DNA"/>
</dbReference>
<evidence type="ECO:0000256" key="7">
    <source>
        <dbReference type="SAM" id="SignalP"/>
    </source>
</evidence>
<evidence type="ECO:0000256" key="1">
    <source>
        <dbReference type="ARBA" id="ARBA00009431"/>
    </source>
</evidence>
<dbReference type="SUPFAM" id="SSF53474">
    <property type="entry name" value="alpha/beta-Hydrolases"/>
    <property type="match status" value="1"/>
</dbReference>
<keyword evidence="5" id="KW-0378">Hydrolase</keyword>
<dbReference type="PANTHER" id="PTHR11802:SF3">
    <property type="entry name" value="RETINOID-INDUCIBLE SERINE CARBOXYPEPTIDASE"/>
    <property type="match status" value="1"/>
</dbReference>
<evidence type="ECO:0000256" key="3">
    <source>
        <dbReference type="ARBA" id="ARBA00022670"/>
    </source>
</evidence>
<dbReference type="Gene3D" id="3.40.50.1820">
    <property type="entry name" value="alpha/beta hydrolase"/>
    <property type="match status" value="2"/>
</dbReference>
<dbReference type="AlphaFoldDB" id="A0A7J6FJZ9"/>